<dbReference type="GO" id="GO:0043022">
    <property type="term" value="F:ribosome binding"/>
    <property type="evidence" value="ECO:0007669"/>
    <property type="project" value="InterPro"/>
</dbReference>
<sequence length="553" mass="63234">MQLSADPLASSPQPRRQQTTATRQERIFNNLVQNQNHQSSPSLLHICPITSTQHSQHHTHHLKQILQQLNVLSLLKVGTLDFDARVPIPFSVFPSSYRNDVAEQQTVEETHVEAEINLPHGHHERVGREGSSVSANPPLPSRTSEFRQEEVHITHEEDRQHRPSRREDIYVREERRPEVKHTETHIDIELPHQRRHYDGDISIELPHHRRHAYESEIDLTERQYRAKFQPSYREEVRFNSTVDPPRFQPAYREETRVSGTTVDAPRFQQQPSSYQEEVRVGGSTVDPAPRFKQQPSSYHEQVRVGGSTVDAAPRYQQPSREEVRITQETVNPPRSKSSTKMGYYDEDGHYHSFRHGLHRAADKLTGRFHHHHHHKHHDPIDREEVDISVGSSGPAPVRSSAEPSRLPNTVTIPCHHIRLGDLLILQGRPCQVIRITTSSATGQHRYLGVDLFTKQLHEESSFIANPSPNVVVQTMLGPVFKQYRVLDLQDGTVVAMTETGDVKQSLPVIDQSNLWARLSEAFETGRGSVRVQVISDHGRELAVDMKTIHGSRL</sequence>
<dbReference type="InterPro" id="IPR048670">
    <property type="entry name" value="IF5A-like_N"/>
</dbReference>
<keyword evidence="7" id="KW-1185">Reference proteome</keyword>
<feature type="compositionally biased region" description="Basic residues" evidence="3">
    <location>
        <begin position="368"/>
        <end position="377"/>
    </location>
</feature>
<dbReference type="SUPFAM" id="SSF50104">
    <property type="entry name" value="Translation proteins SH3-like domain"/>
    <property type="match status" value="1"/>
</dbReference>
<name>A0A8H8S585_9HELO</name>
<dbReference type="Gene3D" id="2.40.50.140">
    <property type="entry name" value="Nucleic acid-binding proteins"/>
    <property type="match status" value="1"/>
</dbReference>
<protein>
    <submittedName>
        <fullName evidence="6">Woronin body major protein</fullName>
    </submittedName>
</protein>
<dbReference type="CDD" id="cd04469">
    <property type="entry name" value="S1_Hex1"/>
    <property type="match status" value="1"/>
</dbReference>
<feature type="compositionally biased region" description="Polar residues" evidence="3">
    <location>
        <begin position="326"/>
        <end position="338"/>
    </location>
</feature>
<feature type="region of interest" description="Disordered" evidence="3">
    <location>
        <begin position="316"/>
        <end position="338"/>
    </location>
</feature>
<dbReference type="InterPro" id="IPR037318">
    <property type="entry name" value="Hex1_S1"/>
</dbReference>
<dbReference type="GO" id="GO:0045901">
    <property type="term" value="P:positive regulation of translational elongation"/>
    <property type="evidence" value="ECO:0007669"/>
    <property type="project" value="InterPro"/>
</dbReference>
<dbReference type="FunFam" id="2.30.30.30:FF:000033">
    <property type="entry name" value="Woronin body major protein HEX1"/>
    <property type="match status" value="1"/>
</dbReference>
<dbReference type="InterPro" id="IPR012340">
    <property type="entry name" value="NA-bd_OB-fold"/>
</dbReference>
<feature type="region of interest" description="Disordered" evidence="3">
    <location>
        <begin position="123"/>
        <end position="164"/>
    </location>
</feature>
<dbReference type="EMBL" id="QGMI01000048">
    <property type="protein sequence ID" value="TVY48419.1"/>
    <property type="molecule type" value="Genomic_DNA"/>
</dbReference>
<dbReference type="GO" id="GO:0045905">
    <property type="term" value="P:positive regulation of translational termination"/>
    <property type="evidence" value="ECO:0007669"/>
    <property type="project" value="InterPro"/>
</dbReference>
<dbReference type="Proteomes" id="UP000443090">
    <property type="component" value="Unassembled WGS sequence"/>
</dbReference>
<dbReference type="OrthoDB" id="9975114at2759"/>
<comment type="similarity">
    <text evidence="2">Belongs to the eIF-5A family. Hex1 subfamily.</text>
</comment>
<evidence type="ECO:0000256" key="2">
    <source>
        <dbReference type="ARBA" id="ARBA00061629"/>
    </source>
</evidence>
<dbReference type="PANTHER" id="PTHR11673">
    <property type="entry name" value="TRANSLATION INITIATION FACTOR 5A FAMILY MEMBER"/>
    <property type="match status" value="1"/>
</dbReference>
<evidence type="ECO:0000313" key="6">
    <source>
        <dbReference type="EMBL" id="TVY48419.1"/>
    </source>
</evidence>
<feature type="domain" description="Translation initiation factor 5A-like N-terminal" evidence="5">
    <location>
        <begin position="408"/>
        <end position="459"/>
    </location>
</feature>
<dbReference type="SUPFAM" id="SSF50249">
    <property type="entry name" value="Nucleic acid-binding proteins"/>
    <property type="match status" value="1"/>
</dbReference>
<dbReference type="GO" id="GO:0003723">
    <property type="term" value="F:RNA binding"/>
    <property type="evidence" value="ECO:0007669"/>
    <property type="project" value="InterPro"/>
</dbReference>
<dbReference type="GO" id="GO:0030428">
    <property type="term" value="C:cell septum"/>
    <property type="evidence" value="ECO:0007669"/>
    <property type="project" value="UniProtKB-SubCell"/>
</dbReference>
<dbReference type="GO" id="GO:0003746">
    <property type="term" value="F:translation elongation factor activity"/>
    <property type="evidence" value="ECO:0007669"/>
    <property type="project" value="InterPro"/>
</dbReference>
<dbReference type="InterPro" id="IPR020189">
    <property type="entry name" value="IF5A_C"/>
</dbReference>
<feature type="domain" description="Translation initiation factor 5A C-terminal" evidence="4">
    <location>
        <begin position="481"/>
        <end position="546"/>
    </location>
</feature>
<reference evidence="6 7" key="1">
    <citation type="submission" date="2018-05" db="EMBL/GenBank/DDBJ databases">
        <title>Genome sequencing and assembly of the regulated plant pathogen Lachnellula willkommii and related sister species for the development of diagnostic species identification markers.</title>
        <authorList>
            <person name="Giroux E."/>
            <person name="Bilodeau G."/>
        </authorList>
    </citation>
    <scope>NUCLEOTIDE SEQUENCE [LARGE SCALE GENOMIC DNA]</scope>
    <source>
        <strain evidence="6 7">CBS 160.35</strain>
    </source>
</reference>
<dbReference type="InterPro" id="IPR014722">
    <property type="entry name" value="Rib_uL2_dom2"/>
</dbReference>
<organism evidence="6 7">
    <name type="scientific">Lachnellula occidentalis</name>
    <dbReference type="NCBI Taxonomy" id="215460"/>
    <lineage>
        <taxon>Eukaryota</taxon>
        <taxon>Fungi</taxon>
        <taxon>Dikarya</taxon>
        <taxon>Ascomycota</taxon>
        <taxon>Pezizomycotina</taxon>
        <taxon>Leotiomycetes</taxon>
        <taxon>Helotiales</taxon>
        <taxon>Lachnaceae</taxon>
        <taxon>Lachnellula</taxon>
    </lineage>
</organism>
<comment type="caution">
    <text evidence="6">The sequence shown here is derived from an EMBL/GenBank/DDBJ whole genome shotgun (WGS) entry which is preliminary data.</text>
</comment>
<dbReference type="Gene3D" id="2.30.30.30">
    <property type="match status" value="1"/>
</dbReference>
<evidence type="ECO:0000256" key="1">
    <source>
        <dbReference type="ARBA" id="ARBA00004431"/>
    </source>
</evidence>
<gene>
    <name evidence="6" type="primary">hex-1</name>
    <name evidence="6" type="ORF">LOCC1_G001547</name>
</gene>
<accession>A0A8H8S585</accession>
<evidence type="ECO:0000313" key="7">
    <source>
        <dbReference type="Proteomes" id="UP000443090"/>
    </source>
</evidence>
<feature type="compositionally biased region" description="Basic and acidic residues" evidence="3">
    <location>
        <begin position="144"/>
        <end position="164"/>
    </location>
</feature>
<evidence type="ECO:0000256" key="3">
    <source>
        <dbReference type="SAM" id="MobiDB-lite"/>
    </source>
</evidence>
<dbReference type="InterPro" id="IPR001884">
    <property type="entry name" value="IF5A-like"/>
</dbReference>
<dbReference type="Pfam" id="PF01287">
    <property type="entry name" value="eIF-5a"/>
    <property type="match status" value="1"/>
</dbReference>
<evidence type="ECO:0000259" key="5">
    <source>
        <dbReference type="Pfam" id="PF21485"/>
    </source>
</evidence>
<dbReference type="Pfam" id="PF21485">
    <property type="entry name" value="IF5A-like_N"/>
    <property type="match status" value="1"/>
</dbReference>
<feature type="region of interest" description="Disordered" evidence="3">
    <location>
        <begin position="1"/>
        <end position="21"/>
    </location>
</feature>
<evidence type="ECO:0000259" key="4">
    <source>
        <dbReference type="Pfam" id="PF01287"/>
    </source>
</evidence>
<dbReference type="InterPro" id="IPR008991">
    <property type="entry name" value="Translation_prot_SH3-like_sf"/>
</dbReference>
<comment type="subcellular location">
    <subcellularLocation>
        <location evidence="1">Cell septum</location>
    </subcellularLocation>
</comment>
<proteinExistence type="inferred from homology"/>
<dbReference type="GO" id="GO:0140266">
    <property type="term" value="C:Woronin body"/>
    <property type="evidence" value="ECO:0007669"/>
    <property type="project" value="UniProtKB-ARBA"/>
</dbReference>
<feature type="region of interest" description="Disordered" evidence="3">
    <location>
        <begin position="368"/>
        <end position="404"/>
    </location>
</feature>
<dbReference type="AlphaFoldDB" id="A0A8H8S585"/>